<dbReference type="Proteomes" id="UP000288859">
    <property type="component" value="Unassembled WGS sequence"/>
</dbReference>
<sequence>MAAGTQRWASNACPQDEQLQPSYQAWKAARPQLFHRPQSSPSMAGSNSPTSISVMANGQETIIKLNKAVRDEALQSSLISATKASATKGKVKPNTVTTFTDQHGKVYQSNGTITLRWYYENGMQTFEETFHIVDRLDRPNDGGEWDVVLRRDIPPGPERRMPQANPICYAPGMARLAQQKKEKVERDKEKYQAQKQAQMVICQAQIARKQAEAQAAKQGGK</sequence>
<accession>A0A438NC31</accession>
<proteinExistence type="predicted"/>
<organism evidence="1 2">
    <name type="scientific">Exophiala mesophila</name>
    <name type="common">Black yeast-like fungus</name>
    <dbReference type="NCBI Taxonomy" id="212818"/>
    <lineage>
        <taxon>Eukaryota</taxon>
        <taxon>Fungi</taxon>
        <taxon>Dikarya</taxon>
        <taxon>Ascomycota</taxon>
        <taxon>Pezizomycotina</taxon>
        <taxon>Eurotiomycetes</taxon>
        <taxon>Chaetothyriomycetidae</taxon>
        <taxon>Chaetothyriales</taxon>
        <taxon>Herpotrichiellaceae</taxon>
        <taxon>Exophiala</taxon>
    </lineage>
</organism>
<dbReference type="AlphaFoldDB" id="A0A438NC31"/>
<protein>
    <submittedName>
        <fullName evidence="1">Uncharacterized protein</fullName>
    </submittedName>
</protein>
<comment type="caution">
    <text evidence="1">The sequence shown here is derived from an EMBL/GenBank/DDBJ whole genome shotgun (WGS) entry which is preliminary data.</text>
</comment>
<dbReference type="EMBL" id="NAJM01000008">
    <property type="protein sequence ID" value="RVX73337.1"/>
    <property type="molecule type" value="Genomic_DNA"/>
</dbReference>
<reference evidence="1 2" key="1">
    <citation type="submission" date="2017-03" db="EMBL/GenBank/DDBJ databases">
        <title>Genomes of endolithic fungi from Antarctica.</title>
        <authorList>
            <person name="Coleine C."/>
            <person name="Masonjones S."/>
            <person name="Stajich J.E."/>
        </authorList>
    </citation>
    <scope>NUCLEOTIDE SEQUENCE [LARGE SCALE GENOMIC DNA]</scope>
    <source>
        <strain evidence="1 2">CCFEE 6314</strain>
    </source>
</reference>
<evidence type="ECO:0000313" key="2">
    <source>
        <dbReference type="Proteomes" id="UP000288859"/>
    </source>
</evidence>
<evidence type="ECO:0000313" key="1">
    <source>
        <dbReference type="EMBL" id="RVX73337.1"/>
    </source>
</evidence>
<dbReference type="OrthoDB" id="4155281at2759"/>
<name>A0A438NC31_EXOME</name>
<gene>
    <name evidence="1" type="ORF">B0A52_02979</name>
</gene>